<evidence type="ECO:0000313" key="1">
    <source>
        <dbReference type="EMBL" id="JAD26050.1"/>
    </source>
</evidence>
<protein>
    <submittedName>
        <fullName evidence="1">Uncharacterized protein</fullName>
    </submittedName>
</protein>
<reference evidence="1" key="1">
    <citation type="submission" date="2014-09" db="EMBL/GenBank/DDBJ databases">
        <authorList>
            <person name="Magalhaes I.L.F."/>
            <person name="Oliveira U."/>
            <person name="Santos F.R."/>
            <person name="Vidigal T.H.D.A."/>
            <person name="Brescovit A.D."/>
            <person name="Santos A.J."/>
        </authorList>
    </citation>
    <scope>NUCLEOTIDE SEQUENCE</scope>
    <source>
        <tissue evidence="1">Shoot tissue taken approximately 20 cm above the soil surface</tissue>
    </source>
</reference>
<organism evidence="1">
    <name type="scientific">Arundo donax</name>
    <name type="common">Giant reed</name>
    <name type="synonym">Donax arundinaceus</name>
    <dbReference type="NCBI Taxonomy" id="35708"/>
    <lineage>
        <taxon>Eukaryota</taxon>
        <taxon>Viridiplantae</taxon>
        <taxon>Streptophyta</taxon>
        <taxon>Embryophyta</taxon>
        <taxon>Tracheophyta</taxon>
        <taxon>Spermatophyta</taxon>
        <taxon>Magnoliopsida</taxon>
        <taxon>Liliopsida</taxon>
        <taxon>Poales</taxon>
        <taxon>Poaceae</taxon>
        <taxon>PACMAD clade</taxon>
        <taxon>Arundinoideae</taxon>
        <taxon>Arundineae</taxon>
        <taxon>Arundo</taxon>
    </lineage>
</organism>
<accession>A0A0A8YKS4</accession>
<reference evidence="1" key="2">
    <citation type="journal article" date="2015" name="Data Brief">
        <title>Shoot transcriptome of the giant reed, Arundo donax.</title>
        <authorList>
            <person name="Barrero R.A."/>
            <person name="Guerrero F.D."/>
            <person name="Moolhuijzen P."/>
            <person name="Goolsby J.A."/>
            <person name="Tidwell J."/>
            <person name="Bellgard S.E."/>
            <person name="Bellgard M.I."/>
        </authorList>
    </citation>
    <scope>NUCLEOTIDE SEQUENCE</scope>
    <source>
        <tissue evidence="1">Shoot tissue taken approximately 20 cm above the soil surface</tissue>
    </source>
</reference>
<sequence length="42" mass="4266">MPSMADAHAKTSATSLARAASNGEGLAVIQSVFVCKKKPCMG</sequence>
<dbReference type="EMBL" id="GBRH01271845">
    <property type="protein sequence ID" value="JAD26050.1"/>
    <property type="molecule type" value="Transcribed_RNA"/>
</dbReference>
<proteinExistence type="predicted"/>
<name>A0A0A8YKS4_ARUDO</name>
<dbReference type="AlphaFoldDB" id="A0A0A8YKS4"/>